<dbReference type="InterPro" id="IPR003812">
    <property type="entry name" value="Fido"/>
</dbReference>
<dbReference type="PANTHER" id="PTHR13504:SF38">
    <property type="entry name" value="FIDO DOMAIN-CONTAINING PROTEIN"/>
    <property type="match status" value="1"/>
</dbReference>
<keyword evidence="5" id="KW-1185">Reference proteome</keyword>
<protein>
    <recommendedName>
        <fullName evidence="3">Fido domain-containing protein</fullName>
    </recommendedName>
</protein>
<evidence type="ECO:0000256" key="2">
    <source>
        <dbReference type="PIRSR" id="PIRSR640198-2"/>
    </source>
</evidence>
<feature type="binding site" evidence="2">
    <location>
        <begin position="239"/>
        <end position="246"/>
    </location>
    <ligand>
        <name>ATP</name>
        <dbReference type="ChEBI" id="CHEBI:30616"/>
    </ligand>
</feature>
<dbReference type="InterPro" id="IPR036597">
    <property type="entry name" value="Fido-like_dom_sf"/>
</dbReference>
<comment type="caution">
    <text evidence="4">The sequence shown here is derived from an EMBL/GenBank/DDBJ whole genome shotgun (WGS) entry which is preliminary data.</text>
</comment>
<dbReference type="SUPFAM" id="SSF140931">
    <property type="entry name" value="Fic-like"/>
    <property type="match status" value="1"/>
</dbReference>
<proteinExistence type="predicted"/>
<dbReference type="Pfam" id="PF02661">
    <property type="entry name" value="Fic"/>
    <property type="match status" value="1"/>
</dbReference>
<dbReference type="Proteomes" id="UP000243515">
    <property type="component" value="Unassembled WGS sequence"/>
</dbReference>
<dbReference type="InterPro" id="IPR040198">
    <property type="entry name" value="Fido_containing"/>
</dbReference>
<dbReference type="Gene3D" id="1.10.3290.10">
    <property type="entry name" value="Fido-like domain"/>
    <property type="match status" value="1"/>
</dbReference>
<feature type="domain" description="Fido" evidence="3">
    <location>
        <begin position="145"/>
        <end position="296"/>
    </location>
</feature>
<name>A0A232LTF5_9EURO</name>
<dbReference type="OrthoDB" id="439046at2759"/>
<reference evidence="4 5" key="1">
    <citation type="journal article" date="2015" name="Environ. Microbiol.">
        <title>Metagenome sequence of Elaphomyces granulatus from sporocarp tissue reveals Ascomycota ectomycorrhizal fingerprints of genome expansion and a Proteobacteria-rich microbiome.</title>
        <authorList>
            <person name="Quandt C.A."/>
            <person name="Kohler A."/>
            <person name="Hesse C.N."/>
            <person name="Sharpton T.J."/>
            <person name="Martin F."/>
            <person name="Spatafora J.W."/>
        </authorList>
    </citation>
    <scope>NUCLEOTIDE SEQUENCE [LARGE SCALE GENOMIC DNA]</scope>
    <source>
        <strain evidence="4 5">OSC145934</strain>
    </source>
</reference>
<evidence type="ECO:0000259" key="3">
    <source>
        <dbReference type="PROSITE" id="PS51459"/>
    </source>
</evidence>
<sequence>MDSRTRAYVPIDGETPEKLFERALGFIQNIQEKVKDKGDDGLKIMSKMITKQMIDVVFGSNAIEGAGLGLEETVKICDRIFRGEMVDPERDPEDEQASISPIALPKPTETRFAASHIIRSRREVVQHALALEYIVNEMVVKERLLSEDIIRETHRILTEKIDAPGGTPWRKYAGRYRHIQVHAGSTNFATPKFVPKEMRELIREFNSNIQEAEQNKTLDPFTLGAKYCNDFILIHPFVDRNGRVCRLILNAILLRYAGVVVALGEHDESRKEYLDIQRRAGEHMEGSGELATLVLKKATAKYRTIKQKLAGKRRK</sequence>
<evidence type="ECO:0000313" key="4">
    <source>
        <dbReference type="EMBL" id="OXV07117.1"/>
    </source>
</evidence>
<gene>
    <name evidence="4" type="ORF">Egran_05118</name>
</gene>
<evidence type="ECO:0000313" key="5">
    <source>
        <dbReference type="Proteomes" id="UP000243515"/>
    </source>
</evidence>
<dbReference type="AlphaFoldDB" id="A0A232LTF5"/>
<feature type="active site" evidence="1">
    <location>
        <position position="235"/>
    </location>
</feature>
<dbReference type="EMBL" id="NPHW01005091">
    <property type="protein sequence ID" value="OXV07117.1"/>
    <property type="molecule type" value="Genomic_DNA"/>
</dbReference>
<keyword evidence="2" id="KW-0547">Nucleotide-binding</keyword>
<accession>A0A232LTF5</accession>
<dbReference type="PANTHER" id="PTHR13504">
    <property type="entry name" value="FIDO DOMAIN-CONTAINING PROTEIN DDB_G0283145"/>
    <property type="match status" value="1"/>
</dbReference>
<dbReference type="PROSITE" id="PS51459">
    <property type="entry name" value="FIDO"/>
    <property type="match status" value="1"/>
</dbReference>
<keyword evidence="2" id="KW-0067">ATP-binding</keyword>
<evidence type="ECO:0000256" key="1">
    <source>
        <dbReference type="PIRSR" id="PIRSR640198-1"/>
    </source>
</evidence>
<dbReference type="GO" id="GO:0005524">
    <property type="term" value="F:ATP binding"/>
    <property type="evidence" value="ECO:0007669"/>
    <property type="project" value="UniProtKB-KW"/>
</dbReference>
<organism evidence="4 5">
    <name type="scientific">Elaphomyces granulatus</name>
    <dbReference type="NCBI Taxonomy" id="519963"/>
    <lineage>
        <taxon>Eukaryota</taxon>
        <taxon>Fungi</taxon>
        <taxon>Dikarya</taxon>
        <taxon>Ascomycota</taxon>
        <taxon>Pezizomycotina</taxon>
        <taxon>Eurotiomycetes</taxon>
        <taxon>Eurotiomycetidae</taxon>
        <taxon>Eurotiales</taxon>
        <taxon>Elaphomycetaceae</taxon>
        <taxon>Elaphomyces</taxon>
    </lineage>
</organism>